<evidence type="ECO:0000313" key="2">
    <source>
        <dbReference type="Proteomes" id="UP001530400"/>
    </source>
</evidence>
<dbReference type="EMBL" id="JALLPJ020000743">
    <property type="protein sequence ID" value="KAL3784003.1"/>
    <property type="molecule type" value="Genomic_DNA"/>
</dbReference>
<dbReference type="AlphaFoldDB" id="A0ABD3P7J7"/>
<evidence type="ECO:0000313" key="1">
    <source>
        <dbReference type="EMBL" id="KAL3784003.1"/>
    </source>
</evidence>
<gene>
    <name evidence="1" type="ORF">ACHAWO_000375</name>
</gene>
<comment type="caution">
    <text evidence="1">The sequence shown here is derived from an EMBL/GenBank/DDBJ whole genome shotgun (WGS) entry which is preliminary data.</text>
</comment>
<keyword evidence="2" id="KW-1185">Reference proteome</keyword>
<protein>
    <submittedName>
        <fullName evidence="1">Uncharacterized protein</fullName>
    </submittedName>
</protein>
<dbReference type="Proteomes" id="UP001530400">
    <property type="component" value="Unassembled WGS sequence"/>
</dbReference>
<proteinExistence type="predicted"/>
<sequence length="319" mass="34247">MGNIHPLTIYPNSKTTVEAPANEFTLSIALEKEGRCPRCGIQTHEKQRYFFLGSDLAPLTNDHVTNGRCISCNPLSKSNVVVEDADDESSPVSNSVSSRPKAYSAVSMIQIPPISGSSSCESKEKKMIAGSTAVVLIVIAIDLCVVFGRTPIAATAVAEVDKYDGSIGAPKCSRVSSSCDSGSLLLAGKGPDEANFPGNTINGCWDGIGTYHEDSSIDSIIVRSVDMTDFKPGSTVEIEAKIWAVAERDATFIHFFFNADAANPSWEFIATIDKISEGESIADRSTSYPVVVFRLCVWYAEASILQILAPKEVAMMPMT</sequence>
<name>A0ABD3P7J7_9STRA</name>
<reference evidence="1 2" key="1">
    <citation type="submission" date="2024-10" db="EMBL/GenBank/DDBJ databases">
        <title>Updated reference genomes for cyclostephanoid diatoms.</title>
        <authorList>
            <person name="Roberts W.R."/>
            <person name="Alverson A.J."/>
        </authorList>
    </citation>
    <scope>NUCLEOTIDE SEQUENCE [LARGE SCALE GENOMIC DNA]</scope>
    <source>
        <strain evidence="1 2">AJA010-31</strain>
    </source>
</reference>
<accession>A0ABD3P7J7</accession>
<organism evidence="1 2">
    <name type="scientific">Cyclotella atomus</name>
    <dbReference type="NCBI Taxonomy" id="382360"/>
    <lineage>
        <taxon>Eukaryota</taxon>
        <taxon>Sar</taxon>
        <taxon>Stramenopiles</taxon>
        <taxon>Ochrophyta</taxon>
        <taxon>Bacillariophyta</taxon>
        <taxon>Coscinodiscophyceae</taxon>
        <taxon>Thalassiosirophycidae</taxon>
        <taxon>Stephanodiscales</taxon>
        <taxon>Stephanodiscaceae</taxon>
        <taxon>Cyclotella</taxon>
    </lineage>
</organism>